<dbReference type="Ensembl" id="ENSSMRT00000012728.1">
    <property type="protein sequence ID" value="ENSSMRP00000010922.1"/>
    <property type="gene ID" value="ENSSMRG00000008626.1"/>
</dbReference>
<evidence type="ECO:0000313" key="11">
    <source>
        <dbReference type="Ensembl" id="ENSSMRP00000010922.1"/>
    </source>
</evidence>
<dbReference type="GeneTree" id="ENSGT00940000154368"/>
<feature type="compositionally biased region" description="Basic and acidic residues" evidence="8">
    <location>
        <begin position="58"/>
        <end position="70"/>
    </location>
</feature>
<dbReference type="PANTHER" id="PTHR24024:SF42">
    <property type="entry name" value="MANNOSE-BINDING PROTEIN"/>
    <property type="match status" value="1"/>
</dbReference>
<dbReference type="InterPro" id="IPR016187">
    <property type="entry name" value="CTDL_fold"/>
</dbReference>
<organism evidence="11 12">
    <name type="scientific">Salvator merianae</name>
    <name type="common">Argentine black and white tegu</name>
    <name type="synonym">Tupinambis merianae</name>
    <dbReference type="NCBI Taxonomy" id="96440"/>
    <lineage>
        <taxon>Eukaryota</taxon>
        <taxon>Metazoa</taxon>
        <taxon>Chordata</taxon>
        <taxon>Craniata</taxon>
        <taxon>Vertebrata</taxon>
        <taxon>Euteleostomi</taxon>
        <taxon>Lepidosauria</taxon>
        <taxon>Squamata</taxon>
        <taxon>Bifurcata</taxon>
        <taxon>Unidentata</taxon>
        <taxon>Episquamata</taxon>
        <taxon>Laterata</taxon>
        <taxon>Teiioidea</taxon>
        <taxon>Teiidae</taxon>
        <taxon>Salvator</taxon>
    </lineage>
</organism>
<dbReference type="InterPro" id="IPR001304">
    <property type="entry name" value="C-type_lectin-like"/>
</dbReference>
<evidence type="ECO:0000256" key="8">
    <source>
        <dbReference type="SAM" id="MobiDB-lite"/>
    </source>
</evidence>
<dbReference type="Proteomes" id="UP000694421">
    <property type="component" value="Unplaced"/>
</dbReference>
<dbReference type="InterPro" id="IPR051077">
    <property type="entry name" value="Ca-dependent_lectin"/>
</dbReference>
<evidence type="ECO:0000256" key="5">
    <source>
        <dbReference type="ARBA" id="ARBA00022837"/>
    </source>
</evidence>
<keyword evidence="12" id="KW-1185">Reference proteome</keyword>
<feature type="signal peptide" evidence="9">
    <location>
        <begin position="1"/>
        <end position="32"/>
    </location>
</feature>
<dbReference type="GO" id="GO:0005615">
    <property type="term" value="C:extracellular space"/>
    <property type="evidence" value="ECO:0007669"/>
    <property type="project" value="TreeGrafter"/>
</dbReference>
<evidence type="ECO:0000256" key="9">
    <source>
        <dbReference type="SAM" id="SignalP"/>
    </source>
</evidence>
<evidence type="ECO:0000256" key="6">
    <source>
        <dbReference type="ARBA" id="ARBA00023119"/>
    </source>
</evidence>
<feature type="domain" description="C-type lectin" evidence="10">
    <location>
        <begin position="158"/>
        <end position="259"/>
    </location>
</feature>
<evidence type="ECO:0000256" key="4">
    <source>
        <dbReference type="ARBA" id="ARBA00022734"/>
    </source>
</evidence>
<accession>A0A8D0DKJ8</accession>
<dbReference type="PROSITE" id="PS50041">
    <property type="entry name" value="C_TYPE_LECTIN_2"/>
    <property type="match status" value="1"/>
</dbReference>
<dbReference type="GO" id="GO:0005771">
    <property type="term" value="C:multivesicular body"/>
    <property type="evidence" value="ECO:0007669"/>
    <property type="project" value="TreeGrafter"/>
</dbReference>
<keyword evidence="7" id="KW-1015">Disulfide bond</keyword>
<dbReference type="Pfam" id="PF01391">
    <property type="entry name" value="Collagen"/>
    <property type="match status" value="1"/>
</dbReference>
<name>A0A8D0DKJ8_SALMN</name>
<dbReference type="SUPFAM" id="SSF56436">
    <property type="entry name" value="C-type lectin-like"/>
    <property type="match status" value="1"/>
</dbReference>
<feature type="region of interest" description="Disordered" evidence="8">
    <location>
        <begin position="53"/>
        <end position="112"/>
    </location>
</feature>
<dbReference type="OMA" id="CAKFQAS"/>
<dbReference type="AlphaFoldDB" id="A0A8D0DKJ8"/>
<dbReference type="GO" id="GO:0005581">
    <property type="term" value="C:collagen trimer"/>
    <property type="evidence" value="ECO:0007669"/>
    <property type="project" value="UniProtKB-KW"/>
</dbReference>
<keyword evidence="5" id="KW-0106">Calcium</keyword>
<feature type="chain" id="PRO_5034067821" description="C-type lectin domain-containing protein" evidence="9">
    <location>
        <begin position="33"/>
        <end position="260"/>
    </location>
</feature>
<keyword evidence="4" id="KW-0430">Lectin</keyword>
<comment type="subcellular location">
    <subcellularLocation>
        <location evidence="1">Secreted</location>
    </subcellularLocation>
</comment>
<sequence length="260" mass="28029">MRTKHNLWYSMFLLQLFKVLFLGASLVLPSVSETSTCEANTCTVMACGNPGLNGLPGRDGKDGLKGEKGDAGASVRGQQGFPGKAGPPGSSGVQGPRGQKGEKGETAAVDSVHGKVTSLEKNIQTLQDDLNKYKKIVTLQGAIHVGRKTFVSTGLHDTFANGKNKCTKEGAALASPRNAAENLALKEIVKKHAMHAFLDINDIQTEGRFVYLNGSPVAYTNWKRGEPNNYDNVEDCVIILEDALWNDYNCNSKCLIICEI</sequence>
<dbReference type="Gene3D" id="1.20.5.320">
    <property type="entry name" value="6-Phosphogluconate Dehydrogenase, domain 3"/>
    <property type="match status" value="1"/>
</dbReference>
<reference evidence="11" key="1">
    <citation type="submission" date="2025-08" db="UniProtKB">
        <authorList>
            <consortium name="Ensembl"/>
        </authorList>
    </citation>
    <scope>IDENTIFICATION</scope>
</reference>
<dbReference type="Gene3D" id="3.10.100.10">
    <property type="entry name" value="Mannose-Binding Protein A, subunit A"/>
    <property type="match status" value="1"/>
</dbReference>
<dbReference type="InterPro" id="IPR016186">
    <property type="entry name" value="C-type_lectin-like/link_sf"/>
</dbReference>
<keyword evidence="6" id="KW-0176">Collagen</keyword>
<dbReference type="Pfam" id="PF00059">
    <property type="entry name" value="Lectin_C"/>
    <property type="match status" value="1"/>
</dbReference>
<keyword evidence="3 9" id="KW-0732">Signal</keyword>
<dbReference type="PANTHER" id="PTHR24024">
    <property type="entry name" value="PULMONARY SURFACTANT-ASSOCIATED PROTEIN A"/>
    <property type="match status" value="1"/>
</dbReference>
<proteinExistence type="predicted"/>
<evidence type="ECO:0000256" key="3">
    <source>
        <dbReference type="ARBA" id="ARBA00022729"/>
    </source>
</evidence>
<evidence type="ECO:0000259" key="10">
    <source>
        <dbReference type="PROSITE" id="PS50041"/>
    </source>
</evidence>
<dbReference type="PROSITE" id="PS00615">
    <property type="entry name" value="C_TYPE_LECTIN_1"/>
    <property type="match status" value="1"/>
</dbReference>
<dbReference type="SMART" id="SM00034">
    <property type="entry name" value="CLECT"/>
    <property type="match status" value="1"/>
</dbReference>
<reference evidence="11" key="2">
    <citation type="submission" date="2025-09" db="UniProtKB">
        <authorList>
            <consortium name="Ensembl"/>
        </authorList>
    </citation>
    <scope>IDENTIFICATION</scope>
</reference>
<evidence type="ECO:0000313" key="12">
    <source>
        <dbReference type="Proteomes" id="UP000694421"/>
    </source>
</evidence>
<dbReference type="InterPro" id="IPR018378">
    <property type="entry name" value="C-type_lectin_CS"/>
</dbReference>
<dbReference type="InterPro" id="IPR008160">
    <property type="entry name" value="Collagen"/>
</dbReference>
<evidence type="ECO:0000256" key="2">
    <source>
        <dbReference type="ARBA" id="ARBA00022525"/>
    </source>
</evidence>
<evidence type="ECO:0000256" key="1">
    <source>
        <dbReference type="ARBA" id="ARBA00004613"/>
    </source>
</evidence>
<keyword evidence="2" id="KW-0964">Secreted</keyword>
<protein>
    <recommendedName>
        <fullName evidence="10">C-type lectin domain-containing protein</fullName>
    </recommendedName>
</protein>
<dbReference type="GO" id="GO:0030246">
    <property type="term" value="F:carbohydrate binding"/>
    <property type="evidence" value="ECO:0007669"/>
    <property type="project" value="UniProtKB-KW"/>
</dbReference>
<evidence type="ECO:0000256" key="7">
    <source>
        <dbReference type="ARBA" id="ARBA00023157"/>
    </source>
</evidence>